<feature type="transmembrane region" description="Helical" evidence="6">
    <location>
        <begin position="174"/>
        <end position="195"/>
    </location>
</feature>
<gene>
    <name evidence="8" type="ORF">CDQ92_19460</name>
</gene>
<feature type="transmembrane region" description="Helical" evidence="6">
    <location>
        <begin position="233"/>
        <end position="253"/>
    </location>
</feature>
<keyword evidence="3 6" id="KW-1133">Transmembrane helix</keyword>
<organism evidence="8 9">
    <name type="scientific">Sphingopyxis bauzanensis</name>
    <dbReference type="NCBI Taxonomy" id="651663"/>
    <lineage>
        <taxon>Bacteria</taxon>
        <taxon>Pseudomonadati</taxon>
        <taxon>Pseudomonadota</taxon>
        <taxon>Alphaproteobacteria</taxon>
        <taxon>Sphingomonadales</taxon>
        <taxon>Sphingomonadaceae</taxon>
        <taxon>Sphingopyxis</taxon>
    </lineage>
</organism>
<dbReference type="PRINTS" id="PR01036">
    <property type="entry name" value="TCRTETB"/>
</dbReference>
<dbReference type="Proteomes" id="UP000197361">
    <property type="component" value="Unassembled WGS sequence"/>
</dbReference>
<evidence type="ECO:0000256" key="1">
    <source>
        <dbReference type="ARBA" id="ARBA00004141"/>
    </source>
</evidence>
<feature type="domain" description="Major facilitator superfamily (MFS) profile" evidence="7">
    <location>
        <begin position="46"/>
        <end position="479"/>
    </location>
</feature>
<dbReference type="AlphaFoldDB" id="A0A246JJH9"/>
<feature type="transmembrane region" description="Helical" evidence="6">
    <location>
        <begin position="427"/>
        <end position="448"/>
    </location>
</feature>
<feature type="transmembrane region" description="Helical" evidence="6">
    <location>
        <begin position="259"/>
        <end position="276"/>
    </location>
</feature>
<feature type="transmembrane region" description="Helical" evidence="6">
    <location>
        <begin position="83"/>
        <end position="100"/>
    </location>
</feature>
<proteinExistence type="predicted"/>
<feature type="transmembrane region" description="Helical" evidence="6">
    <location>
        <begin position="201"/>
        <end position="221"/>
    </location>
</feature>
<keyword evidence="4 6" id="KW-0472">Membrane</keyword>
<feature type="region of interest" description="Disordered" evidence="5">
    <location>
        <begin position="1"/>
        <end position="33"/>
    </location>
</feature>
<evidence type="ECO:0000256" key="5">
    <source>
        <dbReference type="SAM" id="MobiDB-lite"/>
    </source>
</evidence>
<dbReference type="GO" id="GO:0022857">
    <property type="term" value="F:transmembrane transporter activity"/>
    <property type="evidence" value="ECO:0007669"/>
    <property type="project" value="InterPro"/>
</dbReference>
<protein>
    <submittedName>
        <fullName evidence="8">MFS transporter</fullName>
    </submittedName>
</protein>
<feature type="transmembrane region" description="Helical" evidence="6">
    <location>
        <begin position="362"/>
        <end position="381"/>
    </location>
</feature>
<evidence type="ECO:0000259" key="7">
    <source>
        <dbReference type="PROSITE" id="PS50850"/>
    </source>
</evidence>
<comment type="subcellular location">
    <subcellularLocation>
        <location evidence="1">Membrane</location>
        <topology evidence="1">Multi-pass membrane protein</topology>
    </subcellularLocation>
</comment>
<dbReference type="CDD" id="cd17321">
    <property type="entry name" value="MFS_MMR_MDR_like"/>
    <property type="match status" value="1"/>
</dbReference>
<feature type="transmembrane region" description="Helical" evidence="6">
    <location>
        <begin position="387"/>
        <end position="406"/>
    </location>
</feature>
<dbReference type="InterPro" id="IPR036259">
    <property type="entry name" value="MFS_trans_sf"/>
</dbReference>
<dbReference type="PROSITE" id="PS50850">
    <property type="entry name" value="MFS"/>
    <property type="match status" value="1"/>
</dbReference>
<feature type="transmembrane region" description="Helical" evidence="6">
    <location>
        <begin position="454"/>
        <end position="474"/>
    </location>
</feature>
<evidence type="ECO:0000313" key="8">
    <source>
        <dbReference type="EMBL" id="OWQ92806.1"/>
    </source>
</evidence>
<dbReference type="PANTHER" id="PTHR23501">
    <property type="entry name" value="MAJOR FACILITATOR SUPERFAMILY"/>
    <property type="match status" value="1"/>
</dbReference>
<evidence type="ECO:0000313" key="9">
    <source>
        <dbReference type="Proteomes" id="UP000197361"/>
    </source>
</evidence>
<keyword evidence="2 6" id="KW-0812">Transmembrane</keyword>
<dbReference type="Gene3D" id="1.20.1720.10">
    <property type="entry name" value="Multidrug resistance protein D"/>
    <property type="match status" value="1"/>
</dbReference>
<dbReference type="EMBL" id="NISK01000006">
    <property type="protein sequence ID" value="OWQ92806.1"/>
    <property type="molecule type" value="Genomic_DNA"/>
</dbReference>
<accession>A0A246JJH9</accession>
<name>A0A246JJH9_9SPHN</name>
<feature type="transmembrane region" description="Helical" evidence="6">
    <location>
        <begin position="300"/>
        <end position="321"/>
    </location>
</feature>
<feature type="transmembrane region" description="Helical" evidence="6">
    <location>
        <begin position="141"/>
        <end position="162"/>
    </location>
</feature>
<feature type="transmembrane region" description="Helical" evidence="6">
    <location>
        <begin position="333"/>
        <end position="350"/>
    </location>
</feature>
<evidence type="ECO:0000256" key="3">
    <source>
        <dbReference type="ARBA" id="ARBA00022989"/>
    </source>
</evidence>
<dbReference type="GO" id="GO:0005886">
    <property type="term" value="C:plasma membrane"/>
    <property type="evidence" value="ECO:0007669"/>
    <property type="project" value="TreeGrafter"/>
</dbReference>
<dbReference type="Gene3D" id="1.20.1250.20">
    <property type="entry name" value="MFS general substrate transporter like domains"/>
    <property type="match status" value="1"/>
</dbReference>
<feature type="compositionally biased region" description="Basic and acidic residues" evidence="5">
    <location>
        <begin position="1"/>
        <end position="16"/>
    </location>
</feature>
<reference evidence="8 9" key="1">
    <citation type="journal article" date="2010" name="Int. J. Syst. Evol. Microbiol.">
        <title>Sphingopyxis bauzanensis sp. nov., a psychrophilic bacterium isolated from soil.</title>
        <authorList>
            <person name="Zhang D.C."/>
            <person name="Liu H.C."/>
            <person name="Xin Y.H."/>
            <person name="Zhou Y.G."/>
            <person name="Schinner F."/>
            <person name="Margesin R."/>
        </authorList>
    </citation>
    <scope>NUCLEOTIDE SEQUENCE [LARGE SCALE GENOMIC DNA]</scope>
    <source>
        <strain evidence="8 9">DSM 22271</strain>
    </source>
</reference>
<evidence type="ECO:0000256" key="6">
    <source>
        <dbReference type="SAM" id="Phobius"/>
    </source>
</evidence>
<evidence type="ECO:0000256" key="4">
    <source>
        <dbReference type="ARBA" id="ARBA00023136"/>
    </source>
</evidence>
<feature type="transmembrane region" description="Helical" evidence="6">
    <location>
        <begin position="112"/>
        <end position="135"/>
    </location>
</feature>
<dbReference type="Pfam" id="PF07690">
    <property type="entry name" value="MFS_1"/>
    <property type="match status" value="1"/>
</dbReference>
<sequence length="485" mass="50453">MQQDGRKTKRTTDMIAKDGTPQGRPPSRPDGAQAITGLPAPRRLWAALSIWCAIFLTIMDVSIASVALPFISNGLGVTAARSVWAINAFQIAIVIALLPMAKASQILGYKKVYLAGILLFMLAASGSILATSLPVLAISRFVQGIGAAAVMVVSGALVRTIYPPEFIPRGIGYNTIAVSIASAAGPAVGALVLSLASWHAVFAVGLPFGLLSLVIGIWAIPSTAAARQPFERSSALLSAVGFAAIFLALNDFAQNTVSGWTLLEVCIAIPAIFLLGKRTSTRPDSMVPLDLLKLGSLRKAYIMSAAAYAVLILITLSFPFILQQRFQFEPDAIGLLMVPLPLGIMIAAFVSGRLVNRYSSAWLCGAGLIILAGGAILLSLMQPGVSTFLIVLAAAVCGIGFGIFQVPNNHSMLATAPHSRSGAASAMLSLSRLIGQTLGALMAALLFRKIGAQSGAPIVAAALIAIGVASATLLRKGRSRSTIVE</sequence>
<dbReference type="SUPFAM" id="SSF103473">
    <property type="entry name" value="MFS general substrate transporter"/>
    <property type="match status" value="1"/>
</dbReference>
<feature type="transmembrane region" description="Helical" evidence="6">
    <location>
        <begin position="44"/>
        <end position="71"/>
    </location>
</feature>
<evidence type="ECO:0000256" key="2">
    <source>
        <dbReference type="ARBA" id="ARBA00022692"/>
    </source>
</evidence>
<dbReference type="InterPro" id="IPR011701">
    <property type="entry name" value="MFS"/>
</dbReference>
<dbReference type="PANTHER" id="PTHR23501:SF5">
    <property type="entry name" value="TRANSPORT PROTEIN"/>
    <property type="match status" value="1"/>
</dbReference>
<keyword evidence="9" id="KW-1185">Reference proteome</keyword>
<dbReference type="InterPro" id="IPR020846">
    <property type="entry name" value="MFS_dom"/>
</dbReference>
<comment type="caution">
    <text evidence="8">The sequence shown here is derived from an EMBL/GenBank/DDBJ whole genome shotgun (WGS) entry which is preliminary data.</text>
</comment>